<dbReference type="RefSeq" id="WP_322468617.1">
    <property type="nucleotide sequence ID" value="NZ_JAXOJX010000116.1"/>
</dbReference>
<reference evidence="2 3" key="1">
    <citation type="submission" date="2023-11" db="EMBL/GenBank/DDBJ databases">
        <title>Draft genome of Azohydromonas lata strain H1 (DSM1123), a polyhydroxyalkanoate producer.</title>
        <authorList>
            <person name="Traversa D."/>
            <person name="D'Addabbo P."/>
            <person name="Pazzani C."/>
            <person name="Manzari C."/>
            <person name="Chiara M."/>
            <person name="Scrascia M."/>
        </authorList>
    </citation>
    <scope>NUCLEOTIDE SEQUENCE [LARGE SCALE GENOMIC DNA]</scope>
    <source>
        <strain evidence="2 3">H1</strain>
    </source>
</reference>
<dbReference type="EMBL" id="JAXOJX010000116">
    <property type="protein sequence ID" value="MDZ5461465.1"/>
    <property type="molecule type" value="Genomic_DNA"/>
</dbReference>
<comment type="caution">
    <text evidence="2">The sequence shown here is derived from an EMBL/GenBank/DDBJ whole genome shotgun (WGS) entry which is preliminary data.</text>
</comment>
<dbReference type="InterPro" id="IPR004711">
    <property type="entry name" value="Benzoate_Transporter"/>
</dbReference>
<dbReference type="NCBIfam" id="TIGR00843">
    <property type="entry name" value="benE"/>
    <property type="match status" value="1"/>
</dbReference>
<keyword evidence="3" id="KW-1185">Reference proteome</keyword>
<evidence type="ECO:0000313" key="3">
    <source>
        <dbReference type="Proteomes" id="UP001293718"/>
    </source>
</evidence>
<feature type="transmembrane region" description="Helical" evidence="1">
    <location>
        <begin position="319"/>
        <end position="336"/>
    </location>
</feature>
<keyword evidence="1" id="KW-0812">Transmembrane</keyword>
<proteinExistence type="predicted"/>
<accession>A0ABU5IRD8</accession>
<feature type="transmembrane region" description="Helical" evidence="1">
    <location>
        <begin position="94"/>
        <end position="113"/>
    </location>
</feature>
<evidence type="ECO:0000313" key="2">
    <source>
        <dbReference type="EMBL" id="MDZ5461465.1"/>
    </source>
</evidence>
<keyword evidence="1" id="KW-1133">Transmembrane helix</keyword>
<feature type="transmembrane region" description="Helical" evidence="1">
    <location>
        <begin position="45"/>
        <end position="65"/>
    </location>
</feature>
<keyword evidence="1" id="KW-0472">Membrane</keyword>
<dbReference type="Pfam" id="PF03594">
    <property type="entry name" value="BenE"/>
    <property type="match status" value="1"/>
</dbReference>
<feature type="transmembrane region" description="Helical" evidence="1">
    <location>
        <begin position="292"/>
        <end position="312"/>
    </location>
</feature>
<evidence type="ECO:0000256" key="1">
    <source>
        <dbReference type="SAM" id="Phobius"/>
    </source>
</evidence>
<feature type="transmembrane region" description="Helical" evidence="1">
    <location>
        <begin position="168"/>
        <end position="185"/>
    </location>
</feature>
<dbReference type="PANTHER" id="PTHR30199:SF0">
    <property type="entry name" value="INNER MEMBRANE PROTEIN YDCO"/>
    <property type="match status" value="1"/>
</dbReference>
<feature type="non-terminal residue" evidence="2">
    <location>
        <position position="365"/>
    </location>
</feature>
<sequence>MPGRDWSVSAVTAGFLAVLISYAGPLLIFFQAAQAAHAPPALTASWVWAISMGAAAAGMALSWWLRVPVITAWSAPGTALLITLFPALPLAEAVGAYLTAAAIVVAVGLTGSFDALMRRIPRGVCAGMMAGILFPFGLRAFKAAESMPLLTLCMLAGFLLARRWWPRYHLVATLALGVALTAALGEGDWSALRLELAHPVFTAPAWSWASTLSLALPLAMVSLTGQFLPGMVILRGAGYATPARPVLVATGLASLAMAPFGGITTVLAAITAALCTGREAHEDPARRWVAGVANGLFYLVGGTLAGSIIALFTALPAQFVAVLAGLALLGAIAANVQAAMADAQQREGALVAFLATASGLTLFGL</sequence>
<name>A0ABU5IRD8_9BURK</name>
<feature type="transmembrane region" description="Helical" evidence="1">
    <location>
        <begin position="144"/>
        <end position="161"/>
    </location>
</feature>
<feature type="transmembrane region" description="Helical" evidence="1">
    <location>
        <begin position="120"/>
        <end position="138"/>
    </location>
</feature>
<feature type="transmembrane region" description="Helical" evidence="1">
    <location>
        <begin position="205"/>
        <end position="234"/>
    </location>
</feature>
<organism evidence="2 3">
    <name type="scientific">Azohydromonas lata</name>
    <dbReference type="NCBI Taxonomy" id="45677"/>
    <lineage>
        <taxon>Bacteria</taxon>
        <taxon>Pseudomonadati</taxon>
        <taxon>Pseudomonadota</taxon>
        <taxon>Betaproteobacteria</taxon>
        <taxon>Burkholderiales</taxon>
        <taxon>Sphaerotilaceae</taxon>
        <taxon>Azohydromonas</taxon>
    </lineage>
</organism>
<feature type="transmembrane region" description="Helical" evidence="1">
    <location>
        <begin position="70"/>
        <end position="88"/>
    </location>
</feature>
<protein>
    <submittedName>
        <fullName evidence="2">Benzoate/H(+) symporter BenE family transporter</fullName>
    </submittedName>
</protein>
<dbReference type="Proteomes" id="UP001293718">
    <property type="component" value="Unassembled WGS sequence"/>
</dbReference>
<gene>
    <name evidence="2" type="ORF">SM757_33300</name>
</gene>
<feature type="transmembrane region" description="Helical" evidence="1">
    <location>
        <begin position="246"/>
        <end position="272"/>
    </location>
</feature>
<dbReference type="PANTHER" id="PTHR30199">
    <property type="entry name" value="MFS FAMILY TRANSPORTER, PREDICTED SUBSTRATE BENZOATE"/>
    <property type="match status" value="1"/>
</dbReference>